<dbReference type="RefSeq" id="WP_408128229.1">
    <property type="nucleotide sequence ID" value="NZ_JAQQDH010000002.1"/>
</dbReference>
<evidence type="ECO:0000313" key="2">
    <source>
        <dbReference type="EMBL" id="MFM0443628.1"/>
    </source>
</evidence>
<reference evidence="2 3" key="1">
    <citation type="journal article" date="2024" name="Chem. Sci.">
        <title>Discovery of megapolipeptins by genome mining of a Burkholderiales bacteria collection.</title>
        <authorList>
            <person name="Paulo B.S."/>
            <person name="Recchia M.J.J."/>
            <person name="Lee S."/>
            <person name="Fergusson C.H."/>
            <person name="Romanowski S.B."/>
            <person name="Hernandez A."/>
            <person name="Krull N."/>
            <person name="Liu D.Y."/>
            <person name="Cavanagh H."/>
            <person name="Bos A."/>
            <person name="Gray C.A."/>
            <person name="Murphy B.T."/>
            <person name="Linington R.G."/>
            <person name="Eustaquio A.S."/>
        </authorList>
    </citation>
    <scope>NUCLEOTIDE SEQUENCE [LARGE SCALE GENOMIC DNA]</scope>
    <source>
        <strain evidence="2 3">RL17-379-BIB-C</strain>
    </source>
</reference>
<evidence type="ECO:0000313" key="3">
    <source>
        <dbReference type="Proteomes" id="UP001629288"/>
    </source>
</evidence>
<evidence type="ECO:0000259" key="1">
    <source>
        <dbReference type="Pfam" id="PF24719"/>
    </source>
</evidence>
<name>A0ABW9BXM4_9BURK</name>
<organism evidence="2 3">
    <name type="scientific">Paraburkholderia strydomiana</name>
    <dbReference type="NCBI Taxonomy" id="1245417"/>
    <lineage>
        <taxon>Bacteria</taxon>
        <taxon>Pseudomonadati</taxon>
        <taxon>Pseudomonadota</taxon>
        <taxon>Betaproteobacteria</taxon>
        <taxon>Burkholderiales</taxon>
        <taxon>Burkholderiaceae</taxon>
        <taxon>Paraburkholderia</taxon>
    </lineage>
</organism>
<feature type="domain" description="Imm33-like" evidence="1">
    <location>
        <begin position="4"/>
        <end position="104"/>
    </location>
</feature>
<proteinExistence type="predicted"/>
<sequence length="188" mass="20869">MSDDQKNICQRFGAEYMPPEASQKVGISLGSLENLPLHAVRLSPENGTSGWYIHGGEYSTDADFYQPLHVAHLVERCPNIVPYLALPPGWRVLLAPDYEDVWFDGELLKDVTEGPVAARSRRPYLASLGLSSARKTPKPAVQSHLIDTVMSIHINPMSWASRFAPCGCCKAAPIMPKNLRSFPNRILR</sequence>
<dbReference type="Proteomes" id="UP001629288">
    <property type="component" value="Unassembled WGS sequence"/>
</dbReference>
<protein>
    <recommendedName>
        <fullName evidence="1">Imm33-like domain-containing protein</fullName>
    </recommendedName>
</protein>
<dbReference type="Pfam" id="PF24719">
    <property type="entry name" value="Imm33-like"/>
    <property type="match status" value="1"/>
</dbReference>
<gene>
    <name evidence="2" type="ORF">PQR00_08505</name>
</gene>
<accession>A0ABW9BXM4</accession>
<keyword evidence="3" id="KW-1185">Reference proteome</keyword>
<comment type="caution">
    <text evidence="2">The sequence shown here is derived from an EMBL/GenBank/DDBJ whole genome shotgun (WGS) entry which is preliminary data.</text>
</comment>
<dbReference type="EMBL" id="JAQQDH010000002">
    <property type="protein sequence ID" value="MFM0443628.1"/>
    <property type="molecule type" value="Genomic_DNA"/>
</dbReference>
<dbReference type="InterPro" id="IPR056509">
    <property type="entry name" value="Imm33-like"/>
</dbReference>